<dbReference type="InterPro" id="IPR027417">
    <property type="entry name" value="P-loop_NTPase"/>
</dbReference>
<dbReference type="Pfam" id="PF13087">
    <property type="entry name" value="AAA_12"/>
    <property type="match status" value="1"/>
</dbReference>
<keyword evidence="2" id="KW-0547">Nucleotide-binding</keyword>
<dbReference type="Proteomes" id="UP001631949">
    <property type="component" value="Unassembled WGS sequence"/>
</dbReference>
<comment type="caution">
    <text evidence="9">The sequence shown here is derived from an EMBL/GenBank/DDBJ whole genome shotgun (WGS) entry which is preliminary data.</text>
</comment>
<dbReference type="InterPro" id="IPR041677">
    <property type="entry name" value="DNA2/NAM7_AAA_11"/>
</dbReference>
<evidence type="ECO:0000313" key="9">
    <source>
        <dbReference type="EMBL" id="MFM9414113.1"/>
    </source>
</evidence>
<evidence type="ECO:0000256" key="4">
    <source>
        <dbReference type="ARBA" id="ARBA00022806"/>
    </source>
</evidence>
<evidence type="ECO:0000256" key="2">
    <source>
        <dbReference type="ARBA" id="ARBA00022741"/>
    </source>
</evidence>
<feature type="coiled-coil region" evidence="6">
    <location>
        <begin position="560"/>
        <end position="601"/>
    </location>
</feature>
<dbReference type="PANTHER" id="PTHR43788:SF8">
    <property type="entry name" value="DNA-BINDING PROTEIN SMUBP-2"/>
    <property type="match status" value="1"/>
</dbReference>
<feature type="coiled-coil region" evidence="6">
    <location>
        <begin position="455"/>
        <end position="523"/>
    </location>
</feature>
<gene>
    <name evidence="9" type="ORF">ACKQTC_07010</name>
</gene>
<keyword evidence="6" id="KW-0175">Coiled coil</keyword>
<dbReference type="InterPro" id="IPR050534">
    <property type="entry name" value="Coronavir_polyprotein_1ab"/>
</dbReference>
<evidence type="ECO:0000256" key="1">
    <source>
        <dbReference type="ARBA" id="ARBA00007913"/>
    </source>
</evidence>
<organism evidence="9 10">
    <name type="scientific">Peptococcus simiae</name>
    <dbReference type="NCBI Taxonomy" id="1643805"/>
    <lineage>
        <taxon>Bacteria</taxon>
        <taxon>Bacillati</taxon>
        <taxon>Bacillota</taxon>
        <taxon>Clostridia</taxon>
        <taxon>Eubacteriales</taxon>
        <taxon>Peptococcaceae</taxon>
        <taxon>Peptococcus</taxon>
    </lineage>
</organism>
<name>A0ABW9GZY4_9FIRM</name>
<feature type="domain" description="DNA2/NAM7 helicase helicase" evidence="7">
    <location>
        <begin position="261"/>
        <end position="748"/>
    </location>
</feature>
<dbReference type="InterPro" id="IPR041679">
    <property type="entry name" value="DNA2/NAM7-like_C"/>
</dbReference>
<keyword evidence="3" id="KW-0378">Hydrolase</keyword>
<dbReference type="SUPFAM" id="SSF52540">
    <property type="entry name" value="P-loop containing nucleoside triphosphate hydrolases"/>
    <property type="match status" value="1"/>
</dbReference>
<evidence type="ECO:0000256" key="5">
    <source>
        <dbReference type="ARBA" id="ARBA00022840"/>
    </source>
</evidence>
<dbReference type="RefSeq" id="WP_408977728.1">
    <property type="nucleotide sequence ID" value="NZ_JBJUVG010000010.1"/>
</dbReference>
<dbReference type="PANTHER" id="PTHR43788">
    <property type="entry name" value="DNA2/NAM7 HELICASE FAMILY MEMBER"/>
    <property type="match status" value="1"/>
</dbReference>
<evidence type="ECO:0000259" key="8">
    <source>
        <dbReference type="Pfam" id="PF13087"/>
    </source>
</evidence>
<keyword evidence="4" id="KW-0347">Helicase</keyword>
<keyword evidence="10" id="KW-1185">Reference proteome</keyword>
<reference evidence="9 10" key="1">
    <citation type="journal article" date="2016" name="Int. J. Syst. Evol. Microbiol.">
        <title>Peptococcus simiae sp. nov., isolated from rhesus macaque faeces and emended description of the genus Peptococcus.</title>
        <authorList>
            <person name="Shkoporov A.N."/>
            <person name="Efimov B.A."/>
            <person name="Kondova I."/>
            <person name="Ouwerling B."/>
            <person name="Chaplin A.V."/>
            <person name="Shcherbakova V.A."/>
            <person name="Langermans J.A.M."/>
        </authorList>
    </citation>
    <scope>NUCLEOTIDE SEQUENCE [LARGE SCALE GENOMIC DNA]</scope>
    <source>
        <strain evidence="9 10">M108</strain>
    </source>
</reference>
<evidence type="ECO:0000313" key="10">
    <source>
        <dbReference type="Proteomes" id="UP001631949"/>
    </source>
</evidence>
<proteinExistence type="inferred from homology"/>
<dbReference type="EMBL" id="JBJUVG010000010">
    <property type="protein sequence ID" value="MFM9414113.1"/>
    <property type="molecule type" value="Genomic_DNA"/>
</dbReference>
<comment type="similarity">
    <text evidence="1">Belongs to the DNA2/NAM7 helicase family.</text>
</comment>
<dbReference type="Gene3D" id="3.40.50.300">
    <property type="entry name" value="P-loop containing nucleotide triphosphate hydrolases"/>
    <property type="match status" value="2"/>
</dbReference>
<accession>A0ABW9GZY4</accession>
<evidence type="ECO:0000259" key="7">
    <source>
        <dbReference type="Pfam" id="PF13086"/>
    </source>
</evidence>
<feature type="domain" description="DNA2/NAM7 helicase-like C-terminal" evidence="8">
    <location>
        <begin position="845"/>
        <end position="961"/>
    </location>
</feature>
<evidence type="ECO:0000256" key="3">
    <source>
        <dbReference type="ARBA" id="ARBA00022801"/>
    </source>
</evidence>
<protein>
    <submittedName>
        <fullName evidence="9">AAA domain-containing protein</fullName>
    </submittedName>
</protein>
<dbReference type="Pfam" id="PF13086">
    <property type="entry name" value="AAA_11"/>
    <property type="match status" value="1"/>
</dbReference>
<evidence type="ECO:0000256" key="6">
    <source>
        <dbReference type="SAM" id="Coils"/>
    </source>
</evidence>
<keyword evidence="5" id="KW-0067">ATP-binding</keyword>
<sequence length="995" mass="113914">MNKQIDLKNNILDAFIFYENLSEAKLPKDFKRLDRSKLNYNELEKLLPRTKIKKYTHLVLCINALSFKEVLDKLRKKYNLEIVDEEVTWEKTFQYSLVFDHKLNLVLDETFISIPYYIYLQGELIKDSKTIKELSDNLIKEIGEIYKQSDRDIERFLLNLTISSNTFVKANNIYYKGFRNKAEMNTSLHSFIINDLKAAKNCTNSHLLNRFLGENLPVQKINLDSTKPQGQEQILDILAPCNFPLGRFPSNPSHAPSLMQQVAINLRMMERDRLLSVNGPPGTGKTTLLKDVFAGLIVQTSREISKCLGEVTLDEISVTTESSGQKQTFQMKKLSPELLTSNFILASSNNKALENVVVDFSIWDAIHDSFQKPDYFPFEMKTEDNSSATQKMWGSFSLRGGAKAKRRKITERIDEICLELNQMGKDINGNSGEKISYLPPDFFLEIDCGDFNFLYDKVQEEINNTQNAYEKLKKISEVKQAVESYPGLIKELTNEVFSISDSLKKLNNDLESAQEENNKILQTKPRFFLIKKLLRAKEAKIYLDKINKSEEMISEISGSIEEGRNNLDGKKDLIEQYERSLDQAEVDMQLIEKALEDFKKLNKPVLDFKKSYQENEKIAPWFNDEFRKKQSHLFIKALGVRKAFLSKHRDSLKVANLILNDDNKWKIKQQENGREILLAAWNWINFAIPVISTTFASMSNMFDFAGSEDLPNLFIDEAGQAAPQDCIGGLMRARQVMALGDPFQIEPVKTLDSQVLGVLQNHFLVSDRYLAAESSCQTILDASGSYGFKKDEDTWIGIPLWVHRRCAEPMFSISNAISYDGRMVQGLEDNAGFSTWCDVTGAADNKFVQEQAECLEELLEYLINEEGYSNKDMYIISPFRNIAMRIKEHLRKERKEHLIHNINEQIGTVHTFQGKQNDIVILVMGADKNSLGAANWAVSKPNIMNVAVTRAKKRFYIVGDKGLYKGLHSNVVKETLDKIEGYNKILIGEVLQLED</sequence>